<keyword evidence="5" id="KW-1185">Reference proteome</keyword>
<organism evidence="4 5">
    <name type="scientific">Porites evermanni</name>
    <dbReference type="NCBI Taxonomy" id="104178"/>
    <lineage>
        <taxon>Eukaryota</taxon>
        <taxon>Metazoa</taxon>
        <taxon>Cnidaria</taxon>
        <taxon>Anthozoa</taxon>
        <taxon>Hexacorallia</taxon>
        <taxon>Scleractinia</taxon>
        <taxon>Fungiina</taxon>
        <taxon>Poritidae</taxon>
        <taxon>Porites</taxon>
    </lineage>
</organism>
<dbReference type="PANTHER" id="PTHR34615">
    <property type="entry name" value="PX DOMAIN-CONTAINING PROTEIN"/>
    <property type="match status" value="1"/>
</dbReference>
<dbReference type="EMBL" id="CALNXI010000265">
    <property type="protein sequence ID" value="CAH3023533.1"/>
    <property type="molecule type" value="Genomic_DNA"/>
</dbReference>
<gene>
    <name evidence="4" type="ORF">PEVE_00019644</name>
</gene>
<keyword evidence="2" id="KW-0479">Metal-binding</keyword>
<dbReference type="Proteomes" id="UP001159427">
    <property type="component" value="Unassembled WGS sequence"/>
</dbReference>
<dbReference type="InterPro" id="IPR027806">
    <property type="entry name" value="HARBI1_dom"/>
</dbReference>
<feature type="domain" description="DDE Tnp4" evidence="3">
    <location>
        <begin position="237"/>
        <end position="398"/>
    </location>
</feature>
<evidence type="ECO:0000259" key="3">
    <source>
        <dbReference type="Pfam" id="PF13359"/>
    </source>
</evidence>
<accession>A0ABN8M9D3</accession>
<reference evidence="4 5" key="1">
    <citation type="submission" date="2022-05" db="EMBL/GenBank/DDBJ databases">
        <authorList>
            <consortium name="Genoscope - CEA"/>
            <person name="William W."/>
        </authorList>
    </citation>
    <scope>NUCLEOTIDE SEQUENCE [LARGE SCALE GENOMIC DNA]</scope>
</reference>
<evidence type="ECO:0000256" key="1">
    <source>
        <dbReference type="ARBA" id="ARBA00001968"/>
    </source>
</evidence>
<evidence type="ECO:0000313" key="4">
    <source>
        <dbReference type="EMBL" id="CAH3023533.1"/>
    </source>
</evidence>
<comment type="cofactor">
    <cofactor evidence="1">
        <name>a divalent metal cation</name>
        <dbReference type="ChEBI" id="CHEBI:60240"/>
    </cofactor>
</comment>
<dbReference type="PANTHER" id="PTHR34615:SF1">
    <property type="entry name" value="PX DOMAIN-CONTAINING PROTEIN"/>
    <property type="match status" value="1"/>
</dbReference>
<sequence length="424" mass="48718">MLEQQVGTLRFATTDSWTRVARCLGDWIEYGALWRVVAPKVKLSCYTTNYVLREIAAVLFTLKMSFQKVRDELIYCFADGILDEEEFVLLYDAYKSTNSIYPYWEYDEFSLDLLSSDECLADFRVEKDDIPRLAEALRLPGRFRCPQGTLCSGLEGLCILLKRLAFPCRYYNMIYHFARPVPELCLIYNTVLRWVYENHGHRLTSWNQQFLSPIFLEQYARAIQRIGAPLGNCLGFVDGTVQPISRPDENQRIVYNGHKHVHALKFQSVAVPNGLIANLFGPLEGRRHDAGMLDESGLLTDLQRHCHTPHAEQLCIYGDPAYPLRLELMCPFREGDYGRPLTPRMLAFNTAMSSVRVSVEWLFGDITNYFRFIDFKKNLRIGMSAVGKQYIICALMRNALTCLYGNNTSQFFGVDPPSVEAYFA</sequence>
<proteinExistence type="predicted"/>
<dbReference type="Pfam" id="PF13359">
    <property type="entry name" value="DDE_Tnp_4"/>
    <property type="match status" value="1"/>
</dbReference>
<name>A0ABN8M9D3_9CNID</name>
<evidence type="ECO:0000256" key="2">
    <source>
        <dbReference type="ARBA" id="ARBA00022723"/>
    </source>
</evidence>
<protein>
    <recommendedName>
        <fullName evidence="3">DDE Tnp4 domain-containing protein</fullName>
    </recommendedName>
</protein>
<comment type="caution">
    <text evidence="4">The sequence shown here is derived from an EMBL/GenBank/DDBJ whole genome shotgun (WGS) entry which is preliminary data.</text>
</comment>
<evidence type="ECO:0000313" key="5">
    <source>
        <dbReference type="Proteomes" id="UP001159427"/>
    </source>
</evidence>